<keyword evidence="6" id="KW-1185">Reference proteome</keyword>
<dbReference type="PROSITE" id="PS00584">
    <property type="entry name" value="PFKB_KINASES_2"/>
    <property type="match status" value="1"/>
</dbReference>
<dbReference type="InterPro" id="IPR011611">
    <property type="entry name" value="PfkB_dom"/>
</dbReference>
<dbReference type="SUPFAM" id="SSF53613">
    <property type="entry name" value="Ribokinase-like"/>
    <property type="match status" value="1"/>
</dbReference>
<comment type="similarity">
    <text evidence="1">Belongs to the carbohydrate kinase PfkB family.</text>
</comment>
<dbReference type="PANTHER" id="PTHR43320:SF3">
    <property type="entry name" value="CARBOHYDRATE KINASE PFKB DOMAIN-CONTAINING PROTEIN"/>
    <property type="match status" value="1"/>
</dbReference>
<evidence type="ECO:0000313" key="5">
    <source>
        <dbReference type="EMBL" id="MBB4693656.1"/>
    </source>
</evidence>
<evidence type="ECO:0000313" key="6">
    <source>
        <dbReference type="Proteomes" id="UP000542742"/>
    </source>
</evidence>
<reference evidence="5 6" key="1">
    <citation type="submission" date="2020-08" db="EMBL/GenBank/DDBJ databases">
        <title>Sequencing the genomes of 1000 actinobacteria strains.</title>
        <authorList>
            <person name="Klenk H.-P."/>
        </authorList>
    </citation>
    <scope>NUCLEOTIDE SEQUENCE [LARGE SCALE GENOMIC DNA]</scope>
    <source>
        <strain evidence="5 6">DSM 45518</strain>
    </source>
</reference>
<feature type="domain" description="Carbohydrate kinase PfkB" evidence="4">
    <location>
        <begin position="213"/>
        <end position="486"/>
    </location>
</feature>
<gene>
    <name evidence="5" type="ORF">BKA14_003804</name>
</gene>
<dbReference type="InterPro" id="IPR052700">
    <property type="entry name" value="Carb_kinase_PfkB-like"/>
</dbReference>
<keyword evidence="3 5" id="KW-0418">Kinase</keyword>
<evidence type="ECO:0000256" key="2">
    <source>
        <dbReference type="ARBA" id="ARBA00022679"/>
    </source>
</evidence>
<accession>A0A7W7G4B7</accession>
<dbReference type="Gene3D" id="3.40.1190.20">
    <property type="match status" value="1"/>
</dbReference>
<dbReference type="Gene3D" id="3.40.50.300">
    <property type="entry name" value="P-loop containing nucleotide triphosphate hydrolases"/>
    <property type="match status" value="1"/>
</dbReference>
<dbReference type="InterPro" id="IPR002173">
    <property type="entry name" value="Carboh/pur_kinase_PfkB_CS"/>
</dbReference>
<dbReference type="EMBL" id="JACHMF010000001">
    <property type="protein sequence ID" value="MBB4693656.1"/>
    <property type="molecule type" value="Genomic_DNA"/>
</dbReference>
<proteinExistence type="inferred from homology"/>
<dbReference type="AlphaFoldDB" id="A0A7W7G4B7"/>
<keyword evidence="2" id="KW-0808">Transferase</keyword>
<dbReference type="GO" id="GO:0016301">
    <property type="term" value="F:kinase activity"/>
    <property type="evidence" value="ECO:0007669"/>
    <property type="project" value="UniProtKB-KW"/>
</dbReference>
<comment type="caution">
    <text evidence="5">The sequence shown here is derived from an EMBL/GenBank/DDBJ whole genome shotgun (WGS) entry which is preliminary data.</text>
</comment>
<dbReference type="Proteomes" id="UP000542742">
    <property type="component" value="Unassembled WGS sequence"/>
</dbReference>
<dbReference type="SUPFAM" id="SSF52540">
    <property type="entry name" value="P-loop containing nucleoside triphosphate hydrolases"/>
    <property type="match status" value="1"/>
</dbReference>
<dbReference type="RefSeq" id="WP_239093044.1">
    <property type="nucleotide sequence ID" value="NZ_BOMC01000056.1"/>
</dbReference>
<dbReference type="InterPro" id="IPR029056">
    <property type="entry name" value="Ribokinase-like"/>
</dbReference>
<sequence length="501" mass="53009">MRLHPGEIEATGRRATTLDEVVRRLFDASPGVSARPRIIAIDGRGGAGKTTLAERLRTAVPGSAIVHTDDVAWNLAYFDWGATLAEHVLAPLHRGRAVDFRPAAWAAHDRSGSIRVPAGAPVVWVEGTGVLRSELAPWLDASIYVQGDLDEQERLLAARDGDSPEQREHIAKWLAEELPFLLREQPWARATLIVAGPAPELLVAEPVPARAGVLVLGGAGVDHVVRVPQLPLPPADSTHSTVHTRAGQTGDFVALGLHALGLPTTHLDVLGDDPEGALVRDLHERQGVPFHTIGTPRGTKRSVNLVDPRGRRQSLYDSSRGAGGVTFPPDLLATLAGTARHAHVCVTEPCAEAIPALVAAGLTISTDLHDWDGADDHHRRFAEQADIVFLSTVNLPDHESAMRSIGGRAVVVATAGDRGGYVLDPADGQISPYGPATPPAEVRDTNGAGDAFVAGFLYGHLTGEPLARCLRLGAIAGAHACTVPATEVGPIDVETLTSRLR</sequence>
<evidence type="ECO:0000259" key="4">
    <source>
        <dbReference type="Pfam" id="PF00294"/>
    </source>
</evidence>
<name>A0A7W7G4B7_9ACTN</name>
<organism evidence="5 6">
    <name type="scientific">Paractinoplanes abujensis</name>
    <dbReference type="NCBI Taxonomy" id="882441"/>
    <lineage>
        <taxon>Bacteria</taxon>
        <taxon>Bacillati</taxon>
        <taxon>Actinomycetota</taxon>
        <taxon>Actinomycetes</taxon>
        <taxon>Micromonosporales</taxon>
        <taxon>Micromonosporaceae</taxon>
        <taxon>Paractinoplanes</taxon>
    </lineage>
</organism>
<dbReference type="InterPro" id="IPR027417">
    <property type="entry name" value="P-loop_NTPase"/>
</dbReference>
<evidence type="ECO:0000256" key="3">
    <source>
        <dbReference type="ARBA" id="ARBA00022777"/>
    </source>
</evidence>
<protein>
    <submittedName>
        <fullName evidence="5">Sugar/nucleoside kinase (Ribokinase family)</fullName>
    </submittedName>
</protein>
<dbReference type="PANTHER" id="PTHR43320">
    <property type="entry name" value="SUGAR KINASE"/>
    <property type="match status" value="1"/>
</dbReference>
<evidence type="ECO:0000256" key="1">
    <source>
        <dbReference type="ARBA" id="ARBA00010688"/>
    </source>
</evidence>
<dbReference type="Pfam" id="PF00294">
    <property type="entry name" value="PfkB"/>
    <property type="match status" value="1"/>
</dbReference>